<dbReference type="PANTHER" id="PTHR46033:SF8">
    <property type="entry name" value="PROTEIN MAINTENANCE OF MERISTEMS-LIKE"/>
    <property type="match status" value="1"/>
</dbReference>
<dbReference type="AlphaFoldDB" id="A0A1S3DXA6"/>
<sequence>MEENVPEPPQMDEDVPEPPHMEQDEEQCAEHADDVDDIHDAAAHADDIHDADDIDEQDQQTEFLGGSMVTYVLTQYEHHVARRLLEGELKKFVEVPVPDPIQHWIQESGQLHLSSAYLTIADAGLIYAFVEKWHMETNSVHLPFGEMTITLDNVATLLHISPW</sequence>
<dbReference type="InterPro" id="IPR044824">
    <property type="entry name" value="MAIN-like"/>
</dbReference>
<dbReference type="OrthoDB" id="1436252at2759"/>
<proteinExistence type="predicted"/>
<reference evidence="4" key="1">
    <citation type="submission" date="2025-08" db="UniProtKB">
        <authorList>
            <consortium name="RefSeq"/>
        </authorList>
    </citation>
    <scope>IDENTIFICATION</scope>
    <source>
        <tissue evidence="4">Etiolated seedlings</tissue>
    </source>
</reference>
<evidence type="ECO:0000313" key="3">
    <source>
        <dbReference type="Proteomes" id="UP000087171"/>
    </source>
</evidence>
<dbReference type="Pfam" id="PF10536">
    <property type="entry name" value="PMD"/>
    <property type="match status" value="1"/>
</dbReference>
<dbReference type="GO" id="GO:0010073">
    <property type="term" value="P:meristem maintenance"/>
    <property type="evidence" value="ECO:0007669"/>
    <property type="project" value="InterPro"/>
</dbReference>
<keyword evidence="3" id="KW-1185">Reference proteome</keyword>
<dbReference type="Proteomes" id="UP000087171">
    <property type="component" value="Unplaced"/>
</dbReference>
<name>A0A1S3DXA6_CICAR</name>
<dbReference type="PANTHER" id="PTHR46033">
    <property type="entry name" value="PROTEIN MAIN-LIKE 2"/>
    <property type="match status" value="1"/>
</dbReference>
<feature type="compositionally biased region" description="Acidic residues" evidence="1">
    <location>
        <begin position="1"/>
        <end position="16"/>
    </location>
</feature>
<organism evidence="3 4">
    <name type="scientific">Cicer arietinum</name>
    <name type="common">Chickpea</name>
    <name type="synonym">Garbanzo</name>
    <dbReference type="NCBI Taxonomy" id="3827"/>
    <lineage>
        <taxon>Eukaryota</taxon>
        <taxon>Viridiplantae</taxon>
        <taxon>Streptophyta</taxon>
        <taxon>Embryophyta</taxon>
        <taxon>Tracheophyta</taxon>
        <taxon>Spermatophyta</taxon>
        <taxon>Magnoliopsida</taxon>
        <taxon>eudicotyledons</taxon>
        <taxon>Gunneridae</taxon>
        <taxon>Pentapetalae</taxon>
        <taxon>rosids</taxon>
        <taxon>fabids</taxon>
        <taxon>Fabales</taxon>
        <taxon>Fabaceae</taxon>
        <taxon>Papilionoideae</taxon>
        <taxon>50 kb inversion clade</taxon>
        <taxon>NPAAA clade</taxon>
        <taxon>Hologalegina</taxon>
        <taxon>IRL clade</taxon>
        <taxon>Cicereae</taxon>
        <taxon>Cicer</taxon>
    </lineage>
</organism>
<protein>
    <submittedName>
        <fullName evidence="4">Uncharacterized protein LOC101503185</fullName>
    </submittedName>
</protein>
<accession>A0A1S3DXA6</accession>
<evidence type="ECO:0000256" key="1">
    <source>
        <dbReference type="SAM" id="MobiDB-lite"/>
    </source>
</evidence>
<gene>
    <name evidence="4" type="primary">LOC101503185</name>
</gene>
<evidence type="ECO:0000313" key="4">
    <source>
        <dbReference type="RefSeq" id="XP_012567486.1"/>
    </source>
</evidence>
<dbReference type="PaxDb" id="3827-XP_004516116.1"/>
<dbReference type="InterPro" id="IPR019557">
    <property type="entry name" value="AminoTfrase-like_pln_mobile"/>
</dbReference>
<evidence type="ECO:0000259" key="2">
    <source>
        <dbReference type="Pfam" id="PF10536"/>
    </source>
</evidence>
<feature type="domain" description="Aminotransferase-like plant mobile" evidence="2">
    <location>
        <begin position="114"/>
        <end position="159"/>
    </location>
</feature>
<dbReference type="RefSeq" id="XP_012567486.1">
    <property type="nucleotide sequence ID" value="XM_012712032.1"/>
</dbReference>
<feature type="region of interest" description="Disordered" evidence="1">
    <location>
        <begin position="1"/>
        <end position="34"/>
    </location>
</feature>
<feature type="compositionally biased region" description="Basic and acidic residues" evidence="1">
    <location>
        <begin position="17"/>
        <end position="34"/>
    </location>
</feature>